<accession>A0AAE3CIY7</accession>
<keyword evidence="7" id="KW-0223">Dioxygenase</keyword>
<dbReference type="Proteomes" id="UP001197378">
    <property type="component" value="Unassembled WGS sequence"/>
</dbReference>
<evidence type="ECO:0000313" key="7">
    <source>
        <dbReference type="EMBL" id="MBU2787251.1"/>
    </source>
</evidence>
<dbReference type="EMBL" id="JAAXYO010000039">
    <property type="protein sequence ID" value="MBU2787251.1"/>
    <property type="molecule type" value="Genomic_DNA"/>
</dbReference>
<dbReference type="SUPFAM" id="SSF53213">
    <property type="entry name" value="LigB-like"/>
    <property type="match status" value="1"/>
</dbReference>
<reference evidence="7" key="1">
    <citation type="journal article" date="2021" name="ISME J.">
        <title>Genomic evolution of the class Acidithiobacillia: deep-branching Proteobacteria living in extreme acidic conditions.</title>
        <authorList>
            <person name="Moya-Beltran A."/>
            <person name="Beard S."/>
            <person name="Rojas-Villalobos C."/>
            <person name="Issotta F."/>
            <person name="Gallardo Y."/>
            <person name="Ulloa R."/>
            <person name="Giaveno A."/>
            <person name="Degli Esposti M."/>
            <person name="Johnson D.B."/>
            <person name="Quatrini R."/>
        </authorList>
    </citation>
    <scope>NUCLEOTIDE SEQUENCE</scope>
    <source>
        <strain evidence="7">VAN18-1</strain>
    </source>
</reference>
<evidence type="ECO:0000259" key="6">
    <source>
        <dbReference type="Pfam" id="PF02900"/>
    </source>
</evidence>
<keyword evidence="8" id="KW-1185">Reference proteome</keyword>
<dbReference type="GO" id="GO:0016702">
    <property type="term" value="F:oxidoreductase activity, acting on single donors with incorporation of molecular oxygen, incorporation of two atoms of oxygen"/>
    <property type="evidence" value="ECO:0007669"/>
    <property type="project" value="UniProtKB-ARBA"/>
</dbReference>
<keyword evidence="3" id="KW-0479">Metal-binding</keyword>
<comment type="cofactor">
    <cofactor evidence="1">
        <name>Zn(2+)</name>
        <dbReference type="ChEBI" id="CHEBI:29105"/>
    </cofactor>
</comment>
<gene>
    <name evidence="7" type="ORF">HFQ13_03325</name>
</gene>
<evidence type="ECO:0000313" key="8">
    <source>
        <dbReference type="Proteomes" id="UP001197378"/>
    </source>
</evidence>
<dbReference type="PANTHER" id="PTHR30096">
    <property type="entry name" value="4,5-DOPA DIOXYGENASE EXTRADIOL-LIKE PROTEIN"/>
    <property type="match status" value="1"/>
</dbReference>
<sequence length="177" mass="19280">METGSELNHSSRLSNPGGATSLRGYDHGVFVPLKIMLPAADVPCIQLSLHASLDPEVHFAAGEALAELRDDNVLIVGSGNSFHNMRELMARAGSPQSESIGWEFDDWLTKAITTGSAEKRRTSLHHWVEAPGARFAHPREEHLAPLFVVAGAAWETVGEKIFEDHALGVVESAFIFR</sequence>
<comment type="similarity">
    <text evidence="2">Belongs to the DODA-type extradiol aromatic ring-opening dioxygenase family.</text>
</comment>
<dbReference type="GO" id="GO:0008198">
    <property type="term" value="F:ferrous iron binding"/>
    <property type="evidence" value="ECO:0007669"/>
    <property type="project" value="InterPro"/>
</dbReference>
<evidence type="ECO:0000256" key="4">
    <source>
        <dbReference type="ARBA" id="ARBA00022833"/>
    </source>
</evidence>
<name>A0AAE3CIY7_9PROT</name>
<protein>
    <submittedName>
        <fullName evidence="7">Dioxygenase</fullName>
    </submittedName>
</protein>
<evidence type="ECO:0000256" key="3">
    <source>
        <dbReference type="ARBA" id="ARBA00022723"/>
    </source>
</evidence>
<organism evidence="7 8">
    <name type="scientific">Igneacidithiobacillus copahuensis</name>
    <dbReference type="NCBI Taxonomy" id="2724909"/>
    <lineage>
        <taxon>Bacteria</taxon>
        <taxon>Pseudomonadati</taxon>
        <taxon>Pseudomonadota</taxon>
        <taxon>Acidithiobacillia</taxon>
        <taxon>Acidithiobacillales</taxon>
        <taxon>Acidithiobacillaceae</taxon>
        <taxon>Igneacidithiobacillus</taxon>
    </lineage>
</organism>
<proteinExistence type="inferred from homology"/>
<evidence type="ECO:0000256" key="2">
    <source>
        <dbReference type="ARBA" id="ARBA00007581"/>
    </source>
</evidence>
<dbReference type="PANTHER" id="PTHR30096:SF0">
    <property type="entry name" value="4,5-DOPA DIOXYGENASE EXTRADIOL-LIKE PROTEIN"/>
    <property type="match status" value="1"/>
</dbReference>
<evidence type="ECO:0000256" key="5">
    <source>
        <dbReference type="ARBA" id="ARBA00023002"/>
    </source>
</evidence>
<dbReference type="AlphaFoldDB" id="A0AAE3CIY7"/>
<feature type="domain" description="Extradiol ring-cleavage dioxygenase class III enzyme subunit B" evidence="6">
    <location>
        <begin position="23"/>
        <end position="163"/>
    </location>
</feature>
<dbReference type="Gene3D" id="3.40.830.10">
    <property type="entry name" value="LigB-like"/>
    <property type="match status" value="1"/>
</dbReference>
<dbReference type="GO" id="GO:0008270">
    <property type="term" value="F:zinc ion binding"/>
    <property type="evidence" value="ECO:0007669"/>
    <property type="project" value="InterPro"/>
</dbReference>
<evidence type="ECO:0000256" key="1">
    <source>
        <dbReference type="ARBA" id="ARBA00001947"/>
    </source>
</evidence>
<comment type="caution">
    <text evidence="7">The sequence shown here is derived from an EMBL/GenBank/DDBJ whole genome shotgun (WGS) entry which is preliminary data.</text>
</comment>
<dbReference type="InterPro" id="IPR014436">
    <property type="entry name" value="Extradiol_dOase_DODA"/>
</dbReference>
<dbReference type="InterPro" id="IPR004183">
    <property type="entry name" value="Xdiol_dOase_suB"/>
</dbReference>
<dbReference type="RefSeq" id="WP_215870874.1">
    <property type="nucleotide sequence ID" value="NZ_JAAXYO010000039.1"/>
</dbReference>
<dbReference type="Pfam" id="PF02900">
    <property type="entry name" value="LigB"/>
    <property type="match status" value="1"/>
</dbReference>
<keyword evidence="5" id="KW-0560">Oxidoreductase</keyword>
<dbReference type="CDD" id="cd07363">
    <property type="entry name" value="45_DOPA_Dioxygenase"/>
    <property type="match status" value="1"/>
</dbReference>
<keyword evidence="4" id="KW-0862">Zinc</keyword>